<protein>
    <submittedName>
        <fullName evidence="3">Uncharacterized protein</fullName>
    </submittedName>
</protein>
<dbReference type="EMBL" id="BAAAHD010000043">
    <property type="protein sequence ID" value="GAA0576156.1"/>
    <property type="molecule type" value="Genomic_DNA"/>
</dbReference>
<evidence type="ECO:0000313" key="4">
    <source>
        <dbReference type="Proteomes" id="UP000549343"/>
    </source>
</evidence>
<dbReference type="RefSeq" id="WP_184887132.1">
    <property type="nucleotide sequence ID" value="NZ_BAAAHD010000043.1"/>
</dbReference>
<feature type="transmembrane region" description="Helical" evidence="1">
    <location>
        <begin position="6"/>
        <end position="26"/>
    </location>
</feature>
<reference evidence="2" key="4">
    <citation type="submission" date="2023-12" db="EMBL/GenBank/DDBJ databases">
        <authorList>
            <person name="Sun Q."/>
            <person name="Inoue M."/>
        </authorList>
    </citation>
    <scope>NUCLEOTIDE SEQUENCE</scope>
    <source>
        <strain evidence="2">JCM 10667</strain>
    </source>
</reference>
<comment type="caution">
    <text evidence="3">The sequence shown here is derived from an EMBL/GenBank/DDBJ whole genome shotgun (WGS) entry which is preliminary data.</text>
</comment>
<reference evidence="5" key="2">
    <citation type="journal article" date="2019" name="Int. J. Syst. Evol. Microbiol.">
        <title>The Global Catalogue of Microorganisms (GCM) 10K type strain sequencing project: providing services to taxonomists for standard genome sequencing and annotation.</title>
        <authorList>
            <consortium name="The Broad Institute Genomics Platform"/>
            <consortium name="The Broad Institute Genome Sequencing Center for Infectious Disease"/>
            <person name="Wu L."/>
            <person name="Ma J."/>
        </authorList>
    </citation>
    <scope>NUCLEOTIDE SEQUENCE [LARGE SCALE GENOMIC DNA]</scope>
    <source>
        <strain evidence="5">JCM 10667</strain>
    </source>
</reference>
<reference evidence="3 4" key="3">
    <citation type="submission" date="2020-08" db="EMBL/GenBank/DDBJ databases">
        <title>Sequencing the genomes of 1000 actinobacteria strains.</title>
        <authorList>
            <person name="Klenk H.-P."/>
        </authorList>
    </citation>
    <scope>NUCLEOTIDE SEQUENCE [LARGE SCALE GENOMIC DNA]</scope>
    <source>
        <strain evidence="3 4">DSM 44772</strain>
    </source>
</reference>
<evidence type="ECO:0000313" key="3">
    <source>
        <dbReference type="EMBL" id="MBB4776964.1"/>
    </source>
</evidence>
<keyword evidence="1" id="KW-1133">Transmembrane helix</keyword>
<organism evidence="3 4">
    <name type="scientific">Actinomadura livida</name>
    <dbReference type="NCBI Taxonomy" id="79909"/>
    <lineage>
        <taxon>Bacteria</taxon>
        <taxon>Bacillati</taxon>
        <taxon>Actinomycetota</taxon>
        <taxon>Actinomycetes</taxon>
        <taxon>Streptosporangiales</taxon>
        <taxon>Thermomonosporaceae</taxon>
        <taxon>Actinomadura</taxon>
    </lineage>
</organism>
<evidence type="ECO:0000313" key="2">
    <source>
        <dbReference type="EMBL" id="GAA0576156.1"/>
    </source>
</evidence>
<dbReference type="AlphaFoldDB" id="A0A7W7IH21"/>
<keyword evidence="5" id="KW-1185">Reference proteome</keyword>
<evidence type="ECO:0000256" key="1">
    <source>
        <dbReference type="SAM" id="Phobius"/>
    </source>
</evidence>
<keyword evidence="1" id="KW-0812">Transmembrane</keyword>
<dbReference type="EMBL" id="JACHMV010000001">
    <property type="protein sequence ID" value="MBB4776964.1"/>
    <property type="molecule type" value="Genomic_DNA"/>
</dbReference>
<name>A0A7W7IH21_9ACTN</name>
<gene>
    <name evidence="3" type="ORF">F4557_005382</name>
    <name evidence="2" type="ORF">GCM10009546_43190</name>
</gene>
<proteinExistence type="predicted"/>
<reference evidence="2" key="1">
    <citation type="journal article" date="2014" name="Int. J. Syst. Evol. Microbiol.">
        <title>Complete genome of a new Firmicutes species belonging to the dominant human colonic microbiota ('Ruminococcus bicirculans') reveals two chromosomes and a selective capacity to utilize plant glucans.</title>
        <authorList>
            <consortium name="NISC Comparative Sequencing Program"/>
            <person name="Wegmann U."/>
            <person name="Louis P."/>
            <person name="Goesmann A."/>
            <person name="Henrissat B."/>
            <person name="Duncan S.H."/>
            <person name="Flint H.J."/>
        </authorList>
    </citation>
    <scope>NUCLEOTIDE SEQUENCE</scope>
    <source>
        <strain evidence="2">JCM 10667</strain>
    </source>
</reference>
<accession>A0A7W7IH21</accession>
<sequence>MLVALWVLVPTALFLVFVLNVLLMGVRTKNLRFASREARPRPSLGRIAPLVNVVVPVGEARSGPRTT</sequence>
<dbReference type="Proteomes" id="UP001501427">
    <property type="component" value="Unassembled WGS sequence"/>
</dbReference>
<evidence type="ECO:0000313" key="5">
    <source>
        <dbReference type="Proteomes" id="UP001501427"/>
    </source>
</evidence>
<keyword evidence="1" id="KW-0472">Membrane</keyword>
<dbReference type="Proteomes" id="UP000549343">
    <property type="component" value="Unassembled WGS sequence"/>
</dbReference>